<organism evidence="2">
    <name type="scientific">Candidatus Kentrum sp. DK</name>
    <dbReference type="NCBI Taxonomy" id="2126562"/>
    <lineage>
        <taxon>Bacteria</taxon>
        <taxon>Pseudomonadati</taxon>
        <taxon>Pseudomonadota</taxon>
        <taxon>Gammaproteobacteria</taxon>
        <taxon>Candidatus Kentrum</taxon>
    </lineage>
</organism>
<dbReference type="InterPro" id="IPR013432">
    <property type="entry name" value="Doc_partner"/>
</dbReference>
<reference evidence="2" key="1">
    <citation type="submission" date="2019-02" db="EMBL/GenBank/DDBJ databases">
        <authorList>
            <person name="Gruber-Vodicka R. H."/>
            <person name="Seah K. B. B."/>
        </authorList>
    </citation>
    <scope>NUCLEOTIDE SEQUENCE</scope>
    <source>
        <strain evidence="2">BECK_DK161</strain>
        <strain evidence="3">BECK_DK47</strain>
    </source>
</reference>
<dbReference type="SUPFAM" id="SSF89447">
    <property type="entry name" value="AbrB/MazE/MraZ-like"/>
    <property type="match status" value="1"/>
</dbReference>
<protein>
    <submittedName>
        <fullName evidence="2">Putative addiction module antidote</fullName>
    </submittedName>
</protein>
<dbReference type="Gene3D" id="2.10.260.10">
    <property type="match status" value="1"/>
</dbReference>
<sequence>MLKVKVTAVGNSMGILLPKEVLGRLKAGKGDTLYLLENPEGFTLTPYREDFESQMQAAEKVLKKYRNAFHALAK</sequence>
<proteinExistence type="predicted"/>
<dbReference type="EMBL" id="CAADEY010000006">
    <property type="protein sequence ID" value="VFJ43597.1"/>
    <property type="molecule type" value="Genomic_DNA"/>
</dbReference>
<evidence type="ECO:0000259" key="1">
    <source>
        <dbReference type="SMART" id="SM00966"/>
    </source>
</evidence>
<accession>A0A450RX46</accession>
<evidence type="ECO:0000313" key="3">
    <source>
        <dbReference type="EMBL" id="VFJ47763.1"/>
    </source>
</evidence>
<dbReference type="GO" id="GO:0003677">
    <property type="term" value="F:DNA binding"/>
    <property type="evidence" value="ECO:0007669"/>
    <property type="project" value="InterPro"/>
</dbReference>
<dbReference type="SMART" id="SM00966">
    <property type="entry name" value="SpoVT_AbrB"/>
    <property type="match status" value="1"/>
</dbReference>
<dbReference type="NCBIfam" id="TIGR02609">
    <property type="entry name" value="doc_partner"/>
    <property type="match status" value="1"/>
</dbReference>
<name>A0A450RX46_9GAMM</name>
<dbReference type="AlphaFoldDB" id="A0A450RX46"/>
<feature type="domain" description="SpoVT-AbrB" evidence="1">
    <location>
        <begin position="7"/>
        <end position="52"/>
    </location>
</feature>
<dbReference type="InterPro" id="IPR007159">
    <property type="entry name" value="SpoVT-AbrB_dom"/>
</dbReference>
<dbReference type="EMBL" id="CAADEX010000018">
    <property type="protein sequence ID" value="VFJ47763.1"/>
    <property type="molecule type" value="Genomic_DNA"/>
</dbReference>
<dbReference type="InterPro" id="IPR037914">
    <property type="entry name" value="SpoVT-AbrB_sf"/>
</dbReference>
<dbReference type="Pfam" id="PF04014">
    <property type="entry name" value="MazE_antitoxin"/>
    <property type="match status" value="1"/>
</dbReference>
<evidence type="ECO:0000313" key="2">
    <source>
        <dbReference type="EMBL" id="VFJ43597.1"/>
    </source>
</evidence>
<gene>
    <name evidence="3" type="ORF">BECKDK2373B_GA0170837_101833</name>
    <name evidence="2" type="ORF">BECKDK2373C_GA0170839_10064</name>
</gene>